<organism evidence="3 4">
    <name type="scientific">Kitasatospora arboriphila</name>
    <dbReference type="NCBI Taxonomy" id="258052"/>
    <lineage>
        <taxon>Bacteria</taxon>
        <taxon>Bacillati</taxon>
        <taxon>Actinomycetota</taxon>
        <taxon>Actinomycetes</taxon>
        <taxon>Kitasatosporales</taxon>
        <taxon>Streptomycetaceae</taxon>
        <taxon>Kitasatospora</taxon>
    </lineage>
</organism>
<evidence type="ECO:0000256" key="1">
    <source>
        <dbReference type="SAM" id="SignalP"/>
    </source>
</evidence>
<dbReference type="InterPro" id="IPR056303">
    <property type="entry name" value="AMIN-like"/>
</dbReference>
<evidence type="ECO:0000259" key="2">
    <source>
        <dbReference type="Pfam" id="PF24837"/>
    </source>
</evidence>
<dbReference type="Proteomes" id="UP001499987">
    <property type="component" value="Unassembled WGS sequence"/>
</dbReference>
<feature type="chain" id="PRO_5045350767" description="AMIN-like domain-containing protein" evidence="1">
    <location>
        <begin position="26"/>
        <end position="194"/>
    </location>
</feature>
<dbReference type="EMBL" id="BAAALD010000024">
    <property type="protein sequence ID" value="GAA1084336.1"/>
    <property type="molecule type" value="Genomic_DNA"/>
</dbReference>
<evidence type="ECO:0000313" key="4">
    <source>
        <dbReference type="Proteomes" id="UP001499987"/>
    </source>
</evidence>
<dbReference type="Pfam" id="PF24837">
    <property type="entry name" value="AMIN-like"/>
    <property type="match status" value="1"/>
</dbReference>
<proteinExistence type="predicted"/>
<name>A0ABN1TGW8_9ACTN</name>
<feature type="signal peptide" evidence="1">
    <location>
        <begin position="1"/>
        <end position="25"/>
    </location>
</feature>
<gene>
    <name evidence="3" type="ORF">GCM10009663_29840</name>
</gene>
<keyword evidence="4" id="KW-1185">Reference proteome</keyword>
<sequence length="194" mass="20314">MRRWITIPMALVLAGTGAVVVPAAASATTPTATVTTCPTGWGSLPKAANPATGQHPLTNIRTGQHPCWDRMVLDIPGTTPAGHVGYRVQYVPSLIQDGSGRTIPVNGGAILEIVVVAPSYDPSTGAPVYPAKAGQSLPGVNLTGYRTFKDAKFGGSFEGQSQVGLGVRARLPFRVFQLDNRLVIDVAHSWNATS</sequence>
<feature type="domain" description="AMIN-like" evidence="2">
    <location>
        <begin position="56"/>
        <end position="188"/>
    </location>
</feature>
<comment type="caution">
    <text evidence="3">The sequence shown here is derived from an EMBL/GenBank/DDBJ whole genome shotgun (WGS) entry which is preliminary data.</text>
</comment>
<protein>
    <recommendedName>
        <fullName evidence="2">AMIN-like domain-containing protein</fullName>
    </recommendedName>
</protein>
<reference evidence="3 4" key="1">
    <citation type="journal article" date="2019" name="Int. J. Syst. Evol. Microbiol.">
        <title>The Global Catalogue of Microorganisms (GCM) 10K type strain sequencing project: providing services to taxonomists for standard genome sequencing and annotation.</title>
        <authorList>
            <consortium name="The Broad Institute Genomics Platform"/>
            <consortium name="The Broad Institute Genome Sequencing Center for Infectious Disease"/>
            <person name="Wu L."/>
            <person name="Ma J."/>
        </authorList>
    </citation>
    <scope>NUCLEOTIDE SEQUENCE [LARGE SCALE GENOMIC DNA]</scope>
    <source>
        <strain evidence="3 4">JCM 13002</strain>
    </source>
</reference>
<dbReference type="RefSeq" id="WP_344624077.1">
    <property type="nucleotide sequence ID" value="NZ_BAAALD010000024.1"/>
</dbReference>
<keyword evidence="1" id="KW-0732">Signal</keyword>
<accession>A0ABN1TGW8</accession>
<evidence type="ECO:0000313" key="3">
    <source>
        <dbReference type="EMBL" id="GAA1084336.1"/>
    </source>
</evidence>